<dbReference type="AlphaFoldDB" id="A0A4Y2JCP0"/>
<keyword evidence="3" id="KW-1185">Reference proteome</keyword>
<evidence type="ECO:0000256" key="1">
    <source>
        <dbReference type="SAM" id="MobiDB-lite"/>
    </source>
</evidence>
<dbReference type="OrthoDB" id="6513510at2759"/>
<comment type="caution">
    <text evidence="2">The sequence shown here is derived from an EMBL/GenBank/DDBJ whole genome shotgun (WGS) entry which is preliminary data.</text>
</comment>
<proteinExistence type="predicted"/>
<dbReference type="GO" id="GO:0003676">
    <property type="term" value="F:nucleic acid binding"/>
    <property type="evidence" value="ECO:0007669"/>
    <property type="project" value="InterPro"/>
</dbReference>
<feature type="compositionally biased region" description="Basic and acidic residues" evidence="1">
    <location>
        <begin position="299"/>
        <end position="316"/>
    </location>
</feature>
<feature type="compositionally biased region" description="Polar residues" evidence="1">
    <location>
        <begin position="280"/>
        <end position="297"/>
    </location>
</feature>
<gene>
    <name evidence="2" type="ORF">AVEN_78021_1</name>
</gene>
<accession>A0A4Y2JCP0</accession>
<organism evidence="2 3">
    <name type="scientific">Araneus ventricosus</name>
    <name type="common">Orbweaver spider</name>
    <name type="synonym">Epeira ventricosa</name>
    <dbReference type="NCBI Taxonomy" id="182803"/>
    <lineage>
        <taxon>Eukaryota</taxon>
        <taxon>Metazoa</taxon>
        <taxon>Ecdysozoa</taxon>
        <taxon>Arthropoda</taxon>
        <taxon>Chelicerata</taxon>
        <taxon>Arachnida</taxon>
        <taxon>Araneae</taxon>
        <taxon>Araneomorphae</taxon>
        <taxon>Entelegynae</taxon>
        <taxon>Araneoidea</taxon>
        <taxon>Araneidae</taxon>
        <taxon>Araneus</taxon>
    </lineage>
</organism>
<protein>
    <recommendedName>
        <fullName evidence="4">CCHC-type domain-containing protein</fullName>
    </recommendedName>
</protein>
<reference evidence="2 3" key="1">
    <citation type="journal article" date="2019" name="Sci. Rep.">
        <title>Orb-weaving spider Araneus ventricosus genome elucidates the spidroin gene catalogue.</title>
        <authorList>
            <person name="Kono N."/>
            <person name="Nakamura H."/>
            <person name="Ohtoshi R."/>
            <person name="Moran D.A.P."/>
            <person name="Shinohara A."/>
            <person name="Yoshida Y."/>
            <person name="Fujiwara M."/>
            <person name="Mori M."/>
            <person name="Tomita M."/>
            <person name="Arakawa K."/>
        </authorList>
    </citation>
    <scope>NUCLEOTIDE SEQUENCE [LARGE SCALE GENOMIC DNA]</scope>
</reference>
<evidence type="ECO:0008006" key="4">
    <source>
        <dbReference type="Google" id="ProtNLM"/>
    </source>
</evidence>
<feature type="region of interest" description="Disordered" evidence="1">
    <location>
        <begin position="280"/>
        <end position="316"/>
    </location>
</feature>
<evidence type="ECO:0000313" key="2">
    <source>
        <dbReference type="EMBL" id="GBM88071.1"/>
    </source>
</evidence>
<dbReference type="Proteomes" id="UP000499080">
    <property type="component" value="Unassembled WGS sequence"/>
</dbReference>
<name>A0A4Y2JCP0_ARAVE</name>
<sequence>MPSGLNLSQYHMGPHVNHNCNAHSKFFVINSENNTLKNTSPILIHKSIVASVGETKSVKKLNNGSLLIEVTNSKQAENIQKLNKIGNIEVTVTPHRTLNYSKGVISESEFQRDFEEDLLDCLKDQKVISVRRITIKKNGQNFPTKHLILTFNTPVLPKSVKIAYINCNVKHYIQNPLRCFKCQRFGHTLTACRSKQNCARCSLPDHDSNNLVKKSDWLALLAIKKSWEENSSNSQNLNNQTVSSVVQLTVANPTVRNIEPPTNTPTNACIANASDLTLTNSDTPLSNNSSSPVQKITKQSRENKKQEKKSNEWMKVKETKAAKRARLLAEKRDQVFSHSLPNRSPSREDFL</sequence>
<dbReference type="SUPFAM" id="SSF57756">
    <property type="entry name" value="Retrovirus zinc finger-like domains"/>
    <property type="match status" value="1"/>
</dbReference>
<dbReference type="GO" id="GO:0008270">
    <property type="term" value="F:zinc ion binding"/>
    <property type="evidence" value="ECO:0007669"/>
    <property type="project" value="InterPro"/>
</dbReference>
<dbReference type="EMBL" id="BGPR01110099">
    <property type="protein sequence ID" value="GBM88071.1"/>
    <property type="molecule type" value="Genomic_DNA"/>
</dbReference>
<evidence type="ECO:0000313" key="3">
    <source>
        <dbReference type="Proteomes" id="UP000499080"/>
    </source>
</evidence>
<feature type="region of interest" description="Disordered" evidence="1">
    <location>
        <begin position="329"/>
        <end position="351"/>
    </location>
</feature>
<dbReference type="InterPro" id="IPR036875">
    <property type="entry name" value="Znf_CCHC_sf"/>
</dbReference>